<feature type="compositionally biased region" description="Polar residues" evidence="1">
    <location>
        <begin position="530"/>
        <end position="539"/>
    </location>
</feature>
<accession>A0A085NS80</accession>
<evidence type="ECO:0000313" key="2">
    <source>
        <dbReference type="EMBL" id="KFD72326.1"/>
    </source>
</evidence>
<dbReference type="Proteomes" id="UP000030758">
    <property type="component" value="Unassembled WGS sequence"/>
</dbReference>
<feature type="compositionally biased region" description="Low complexity" evidence="1">
    <location>
        <begin position="548"/>
        <end position="561"/>
    </location>
</feature>
<feature type="region of interest" description="Disordered" evidence="1">
    <location>
        <begin position="249"/>
        <end position="268"/>
    </location>
</feature>
<evidence type="ECO:0000256" key="1">
    <source>
        <dbReference type="SAM" id="MobiDB-lite"/>
    </source>
</evidence>
<feature type="region of interest" description="Disordered" evidence="1">
    <location>
        <begin position="450"/>
        <end position="469"/>
    </location>
</feature>
<dbReference type="EMBL" id="KL367478">
    <property type="protein sequence ID" value="KFD72326.1"/>
    <property type="molecule type" value="Genomic_DNA"/>
</dbReference>
<feature type="region of interest" description="Disordered" evidence="1">
    <location>
        <begin position="530"/>
        <end position="561"/>
    </location>
</feature>
<proteinExistence type="predicted"/>
<sequence>MGSCANATTVPNKTRKTSSTTCIQWNKAWRFLGVLSSEAFPDYLANQRCWVGYRKNLKMTYYKCKLSQHCPTMLRTADEKDRSAIVIYDNGKQHVHPDAQESPESLRVDGSDWKLVHVFRDVISASLFLDSQKYWLSSAVTGSRYDVKLYKCAIAIGCPVMFKLLFDYEQNLAILYSNREEHSTGCEIFSLRRVPNDSSGTNNMNAPAENESASLHYMSVCSMEGIISPRNHTTDSMCASLACDQQLQTEQSQHDDQPSTPASSGVSHRTTRRVRSFWEVLGIFSSWNDAFGRASQNGPWKKVTGQHRRRKVGIISYLQCPNKSKNDCPACAAILKPNDEERYICFFGKEHLTECKTGSLRIEEAQSLALQRWHSGLSVTSTNRLLQQHGFSELSYGKIKHFIDSHAEKEPSCPKCSSLRVAKKQRRDRLPSTGKCSTCSFCDSDSAQASSELERRRGNEPSSAAIFSPIGTPSMNISSIVSPAVSESYQIASIRNAEEDQQSLISSRSGNTETEAADGERMNRALFESSLDQGPSHASPTVRHPTVSRSISSSLDSLSESGVKIKEETWESTNNTFGH</sequence>
<organism evidence="2">
    <name type="scientific">Trichuris suis</name>
    <name type="common">pig whipworm</name>
    <dbReference type="NCBI Taxonomy" id="68888"/>
    <lineage>
        <taxon>Eukaryota</taxon>
        <taxon>Metazoa</taxon>
        <taxon>Ecdysozoa</taxon>
        <taxon>Nematoda</taxon>
        <taxon>Enoplea</taxon>
        <taxon>Dorylaimia</taxon>
        <taxon>Trichinellida</taxon>
        <taxon>Trichuridae</taxon>
        <taxon>Trichuris</taxon>
    </lineage>
</organism>
<name>A0A085NS80_9BILA</name>
<dbReference type="AlphaFoldDB" id="A0A085NS80"/>
<protein>
    <submittedName>
        <fullName evidence="2">Uncharacterized protein</fullName>
    </submittedName>
</protein>
<reference evidence="2" key="1">
    <citation type="journal article" date="2014" name="Nat. Genet.">
        <title>Genome and transcriptome of the porcine whipworm Trichuris suis.</title>
        <authorList>
            <person name="Jex A.R."/>
            <person name="Nejsum P."/>
            <person name="Schwarz E.M."/>
            <person name="Hu L."/>
            <person name="Young N.D."/>
            <person name="Hall R.S."/>
            <person name="Korhonen P.K."/>
            <person name="Liao S."/>
            <person name="Thamsborg S."/>
            <person name="Xia J."/>
            <person name="Xu P."/>
            <person name="Wang S."/>
            <person name="Scheerlinck J.P."/>
            <person name="Hofmann A."/>
            <person name="Sternberg P.W."/>
            <person name="Wang J."/>
            <person name="Gasser R.B."/>
        </authorList>
    </citation>
    <scope>NUCLEOTIDE SEQUENCE [LARGE SCALE GENOMIC DNA]</scope>
    <source>
        <strain evidence="2">DCEP-RM93F</strain>
    </source>
</reference>
<feature type="region of interest" description="Disordered" evidence="1">
    <location>
        <begin position="500"/>
        <end position="519"/>
    </location>
</feature>
<gene>
    <name evidence="2" type="ORF">M514_11483</name>
</gene>
<feature type="compositionally biased region" description="Polar residues" evidence="1">
    <location>
        <begin position="502"/>
        <end position="514"/>
    </location>
</feature>
<feature type="compositionally biased region" description="Polar residues" evidence="1">
    <location>
        <begin position="258"/>
        <end position="268"/>
    </location>
</feature>